<dbReference type="AlphaFoldDB" id="A0A0E9PCA1"/>
<reference evidence="1" key="2">
    <citation type="journal article" date="2015" name="Fish Shellfish Immunol.">
        <title>Early steps in the European eel (Anguilla anguilla)-Vibrio vulnificus interaction in the gills: Role of the RtxA13 toxin.</title>
        <authorList>
            <person name="Callol A."/>
            <person name="Pajuelo D."/>
            <person name="Ebbesson L."/>
            <person name="Teles M."/>
            <person name="MacKenzie S."/>
            <person name="Amaro C."/>
        </authorList>
    </citation>
    <scope>NUCLEOTIDE SEQUENCE</scope>
</reference>
<protein>
    <submittedName>
        <fullName evidence="1">Uncharacterized protein</fullName>
    </submittedName>
</protein>
<dbReference type="EMBL" id="GBXM01106685">
    <property type="protein sequence ID" value="JAH01892.1"/>
    <property type="molecule type" value="Transcribed_RNA"/>
</dbReference>
<evidence type="ECO:0000313" key="1">
    <source>
        <dbReference type="EMBL" id="JAH01892.1"/>
    </source>
</evidence>
<sequence length="35" mass="4210">MNPSVHSNNYFTLIKLAQFAYRVQQKVYSVRVFFL</sequence>
<proteinExistence type="predicted"/>
<accession>A0A0E9PCA1</accession>
<organism evidence="1">
    <name type="scientific">Anguilla anguilla</name>
    <name type="common">European freshwater eel</name>
    <name type="synonym">Muraena anguilla</name>
    <dbReference type="NCBI Taxonomy" id="7936"/>
    <lineage>
        <taxon>Eukaryota</taxon>
        <taxon>Metazoa</taxon>
        <taxon>Chordata</taxon>
        <taxon>Craniata</taxon>
        <taxon>Vertebrata</taxon>
        <taxon>Euteleostomi</taxon>
        <taxon>Actinopterygii</taxon>
        <taxon>Neopterygii</taxon>
        <taxon>Teleostei</taxon>
        <taxon>Anguilliformes</taxon>
        <taxon>Anguillidae</taxon>
        <taxon>Anguilla</taxon>
    </lineage>
</organism>
<reference evidence="1" key="1">
    <citation type="submission" date="2014-11" db="EMBL/GenBank/DDBJ databases">
        <authorList>
            <person name="Amaro Gonzalez C."/>
        </authorList>
    </citation>
    <scope>NUCLEOTIDE SEQUENCE</scope>
</reference>
<name>A0A0E9PCA1_ANGAN</name>